<proteinExistence type="predicted"/>
<evidence type="ECO:0000313" key="1">
    <source>
        <dbReference type="EMBL" id="MQN01065.1"/>
    </source>
</evidence>
<keyword evidence="2" id="KW-1185">Reference proteome</keyword>
<dbReference type="EMBL" id="VOGC01000002">
    <property type="protein sequence ID" value="MQN01065.1"/>
    <property type="molecule type" value="Genomic_DNA"/>
</dbReference>
<evidence type="ECO:0000313" key="2">
    <source>
        <dbReference type="Proteomes" id="UP000460257"/>
    </source>
</evidence>
<comment type="caution">
    <text evidence="1">The sequence shown here is derived from an EMBL/GenBank/DDBJ whole genome shotgun (WGS) entry which is preliminary data.</text>
</comment>
<reference evidence="1" key="1">
    <citation type="journal article" date="2020" name="Appl. Environ. Microbiol.">
        <title>Medium-Chain Fatty Acid Synthesis by 'Candidatus Weimeria bifida' gen. nov., sp. nov., and 'Candidatus Pseudoramibacter fermentans' sp. nov.</title>
        <authorList>
            <person name="Scarborough M.J."/>
            <person name="Myers K.S."/>
            <person name="Donohue T.J."/>
            <person name="Noguera D.R."/>
        </authorList>
    </citation>
    <scope>NUCLEOTIDE SEQUENCE</scope>
    <source>
        <strain evidence="1">LCO1.1</strain>
    </source>
</reference>
<dbReference type="AlphaFoldDB" id="A0A6N7IXL1"/>
<sequence>MFVFVLAAIVGVGILAMSLIKRFWNDIRDWLNNTAADVVQKYLGYDARKAMQKAVNRADRVMNKIRNVAQVYYRKDPLATHYDKVTMETTAPTYEFDDEFVKTVNEQGSLSQEMEYKQ</sequence>
<gene>
    <name evidence="1" type="ORF">FRC54_03675</name>
</gene>
<protein>
    <submittedName>
        <fullName evidence="1">Uncharacterized protein</fullName>
    </submittedName>
</protein>
<accession>A0A6N7IXL1</accession>
<dbReference type="Proteomes" id="UP000460257">
    <property type="component" value="Unassembled WGS sequence"/>
</dbReference>
<organism evidence="1 2">
    <name type="scientific">Candidatus Weimeria bifida</name>
    <dbReference type="NCBI Taxonomy" id="2599074"/>
    <lineage>
        <taxon>Bacteria</taxon>
        <taxon>Bacillati</taxon>
        <taxon>Bacillota</taxon>
        <taxon>Clostridia</taxon>
        <taxon>Lachnospirales</taxon>
        <taxon>Lachnospiraceae</taxon>
        <taxon>Candidatus Weimeria</taxon>
    </lineage>
</organism>
<name>A0A6N7IXL1_9FIRM</name>